<evidence type="ECO:0000313" key="2">
    <source>
        <dbReference type="EMBL" id="AWW40283.1"/>
    </source>
</evidence>
<sequence>MPDNQDPANWGPEPVRPRWLLTLRFVATVVCFPVLCVVGLATFLVFIVLALLTELIAMFSSGYERGFGDVMESALDRVVRLGSWFVGWRQLRHEGDTAHYRARVDKIVAHWTALASAPPEPDKPEPPVECEIPLSFYRGVGGRYVVETATAQGWELLPSDVRKKVRLRWAAAAEAH</sequence>
<dbReference type="RefSeq" id="WP_053759604.1">
    <property type="nucleotide sequence ID" value="NZ_CP030073.1"/>
</dbReference>
<organism evidence="2 3">
    <name type="scientific">Streptomyces cadmiisoli</name>
    <dbReference type="NCBI Taxonomy" id="2184053"/>
    <lineage>
        <taxon>Bacteria</taxon>
        <taxon>Bacillati</taxon>
        <taxon>Actinomycetota</taxon>
        <taxon>Actinomycetes</taxon>
        <taxon>Kitasatosporales</taxon>
        <taxon>Streptomycetaceae</taxon>
        <taxon>Streptomyces</taxon>
        <taxon>Streptomyces aurantiacus group</taxon>
    </lineage>
</organism>
<reference evidence="2 3" key="1">
    <citation type="journal article" date="2019" name="Int. J. Syst. Evol. Microbiol.">
        <title>Streptomyces cadmiisoli sp. nov., a novel actinomycete isolated from cadmium-contaminated soil.</title>
        <authorList>
            <person name="Li K."/>
            <person name="Tang X."/>
            <person name="Zhao J."/>
            <person name="Guo Y."/>
            <person name="Tang Y."/>
            <person name="Gao J."/>
        </authorList>
    </citation>
    <scope>NUCLEOTIDE SEQUENCE [LARGE SCALE GENOMIC DNA]</scope>
    <source>
        <strain evidence="2 3">ZFG47</strain>
    </source>
</reference>
<evidence type="ECO:0000313" key="3">
    <source>
        <dbReference type="Proteomes" id="UP000249616"/>
    </source>
</evidence>
<name>A0A2Z4J7B7_9ACTN</name>
<dbReference type="KEGG" id="scad:DN051_29430"/>
<keyword evidence="1" id="KW-0472">Membrane</keyword>
<proteinExistence type="predicted"/>
<dbReference type="Proteomes" id="UP000249616">
    <property type="component" value="Chromosome"/>
</dbReference>
<dbReference type="EMBL" id="CP030073">
    <property type="protein sequence ID" value="AWW40283.1"/>
    <property type="molecule type" value="Genomic_DNA"/>
</dbReference>
<feature type="transmembrane region" description="Helical" evidence="1">
    <location>
        <begin position="25"/>
        <end position="52"/>
    </location>
</feature>
<dbReference type="GeneID" id="32596278"/>
<accession>A0A2Z4J7B7</accession>
<keyword evidence="1" id="KW-1133">Transmembrane helix</keyword>
<gene>
    <name evidence="2" type="ORF">DN051_29430</name>
</gene>
<keyword evidence="3" id="KW-1185">Reference proteome</keyword>
<evidence type="ECO:0000256" key="1">
    <source>
        <dbReference type="SAM" id="Phobius"/>
    </source>
</evidence>
<keyword evidence="1" id="KW-0812">Transmembrane</keyword>
<protein>
    <submittedName>
        <fullName evidence="2">Uncharacterized protein</fullName>
    </submittedName>
</protein>
<dbReference type="AlphaFoldDB" id="A0A2Z4J7B7"/>